<feature type="transmembrane region" description="Helical" evidence="5">
    <location>
        <begin position="319"/>
        <end position="342"/>
    </location>
</feature>
<name>M1P1V0_9ZZZZ</name>
<evidence type="ECO:0000313" key="7">
    <source>
        <dbReference type="EMBL" id="AGF93371.1"/>
    </source>
</evidence>
<dbReference type="InterPro" id="IPR000849">
    <property type="entry name" value="Sugar_P_transporter"/>
</dbReference>
<reference evidence="7" key="1">
    <citation type="journal article" date="2013" name="Syst. Appl. Microbiol.">
        <title>New insights into the archaeal diversity of a hypersaline microbial mat obtained by a metagenomic approach.</title>
        <authorList>
            <person name="Lopez-Lopez A."/>
            <person name="Richter M."/>
            <person name="Pena A."/>
            <person name="Tamames J."/>
            <person name="Rossello-Mora R."/>
        </authorList>
    </citation>
    <scope>NUCLEOTIDE SEQUENCE</scope>
</reference>
<feature type="transmembrane region" description="Helical" evidence="5">
    <location>
        <begin position="122"/>
        <end position="146"/>
    </location>
</feature>
<keyword evidence="2 5" id="KW-0812">Transmembrane</keyword>
<gene>
    <name evidence="7" type="ORF">FLSS-24_0002</name>
</gene>
<dbReference type="SUPFAM" id="SSF103473">
    <property type="entry name" value="MFS general substrate transporter"/>
    <property type="match status" value="1"/>
</dbReference>
<evidence type="ECO:0000256" key="2">
    <source>
        <dbReference type="ARBA" id="ARBA00022692"/>
    </source>
</evidence>
<evidence type="ECO:0000256" key="1">
    <source>
        <dbReference type="ARBA" id="ARBA00004127"/>
    </source>
</evidence>
<dbReference type="InterPro" id="IPR036259">
    <property type="entry name" value="MFS_trans_sf"/>
</dbReference>
<feature type="transmembrane region" description="Helical" evidence="5">
    <location>
        <begin position="63"/>
        <end position="81"/>
    </location>
</feature>
<feature type="transmembrane region" description="Helical" evidence="5">
    <location>
        <begin position="226"/>
        <end position="249"/>
    </location>
</feature>
<keyword evidence="3 5" id="KW-1133">Transmembrane helix</keyword>
<proteinExistence type="predicted"/>
<dbReference type="AlphaFoldDB" id="M1P1V0"/>
<feature type="domain" description="Major facilitator superfamily (MFS) profile" evidence="6">
    <location>
        <begin position="1"/>
        <end position="406"/>
    </location>
</feature>
<organism evidence="7">
    <name type="scientific">uncultured organism</name>
    <dbReference type="NCBI Taxonomy" id="155900"/>
    <lineage>
        <taxon>unclassified sequences</taxon>
        <taxon>environmental samples</taxon>
    </lineage>
</organism>
<dbReference type="InterPro" id="IPR020846">
    <property type="entry name" value="MFS_dom"/>
</dbReference>
<evidence type="ECO:0000256" key="4">
    <source>
        <dbReference type="ARBA" id="ARBA00023136"/>
    </source>
</evidence>
<evidence type="ECO:0000259" key="6">
    <source>
        <dbReference type="PROSITE" id="PS50850"/>
    </source>
</evidence>
<evidence type="ECO:0000256" key="3">
    <source>
        <dbReference type="ARBA" id="ARBA00022989"/>
    </source>
</evidence>
<feature type="transmembrane region" description="Helical" evidence="5">
    <location>
        <begin position="354"/>
        <end position="377"/>
    </location>
</feature>
<protein>
    <submittedName>
        <fullName evidence="7">Major facilitator superfamily MFS-1</fullName>
    </submittedName>
</protein>
<comment type="subcellular location">
    <subcellularLocation>
        <location evidence="1">Endomembrane system</location>
        <topology evidence="1">Multi-pass membrane protein</topology>
    </subcellularLocation>
</comment>
<dbReference type="InterPro" id="IPR051337">
    <property type="entry name" value="OPA_Antiporter"/>
</dbReference>
<feature type="transmembrane region" description="Helical" evidence="5">
    <location>
        <begin position="261"/>
        <end position="283"/>
    </location>
</feature>
<evidence type="ECO:0000256" key="5">
    <source>
        <dbReference type="SAM" id="Phobius"/>
    </source>
</evidence>
<feature type="transmembrane region" description="Helical" evidence="5">
    <location>
        <begin position="295"/>
        <end position="313"/>
    </location>
</feature>
<dbReference type="EMBL" id="JX684090">
    <property type="protein sequence ID" value="AGF93371.1"/>
    <property type="molecule type" value="Genomic_DNA"/>
</dbReference>
<dbReference type="PANTHER" id="PTHR43826:SF3">
    <property type="entry name" value="GLUCOSE-6-PHOSPHATE EXCHANGER SLC37A4"/>
    <property type="match status" value="1"/>
</dbReference>
<dbReference type="Pfam" id="PF07690">
    <property type="entry name" value="MFS_1"/>
    <property type="match status" value="1"/>
</dbReference>
<dbReference type="Gene3D" id="1.20.1250.20">
    <property type="entry name" value="MFS general substrate transporter like domains"/>
    <property type="match status" value="2"/>
</dbReference>
<sequence>MSWLAYAGAYLLRSNLSIILPEMVDSLHFTKTGAGLIGSAFFWAYAVGQLINGNIGDKVKSRIFIFLGLSLAAVINLLMGFSSTLSLMIILWGLNGFFLSSLWGPIIKTLSFWFSREQKTRTAVIISTSMMGGYLFTWGIIGQIISVFNWRWGFWLPSLIIFIYAVIWIFNFKNHPAEVDLESPNKLIRGNHDKIDKEPVSSTKTEAGKNEKSNLNFLNVIFRSRLWFIAAACLFLGIVKEGIILWGPTFLSEVYEISGKYISLFSLFIPVLSLGGILGTGYINDKLSIKDKTTIILLMIGAAFSFLFLYFLMEIHIIIGAFLLGLGVAFMYGANTLLLAVIPMNFVEENRVSGVAGFLDFSSYIGAALAGVLTGYIVEIWNWKILVFILVIISISGALNVFIARD</sequence>
<feature type="transmembrane region" description="Helical" evidence="5">
    <location>
        <begin position="383"/>
        <end position="403"/>
    </location>
</feature>
<feature type="transmembrane region" description="Helical" evidence="5">
    <location>
        <begin position="87"/>
        <end position="110"/>
    </location>
</feature>
<dbReference type="GO" id="GO:0016020">
    <property type="term" value="C:membrane"/>
    <property type="evidence" value="ECO:0007669"/>
    <property type="project" value="InterPro"/>
</dbReference>
<feature type="transmembrane region" description="Helical" evidence="5">
    <location>
        <begin position="152"/>
        <end position="170"/>
    </location>
</feature>
<feature type="transmembrane region" description="Helical" evidence="5">
    <location>
        <begin position="33"/>
        <end position="51"/>
    </location>
</feature>
<accession>M1P1V0</accession>
<dbReference type="GO" id="GO:0061513">
    <property type="term" value="F:glucose 6-phosphate:phosphate antiporter activity"/>
    <property type="evidence" value="ECO:0007669"/>
    <property type="project" value="TreeGrafter"/>
</dbReference>
<dbReference type="PANTHER" id="PTHR43826">
    <property type="entry name" value="GLUCOSE-6-PHOSPHATE EXCHANGER SLC37A4"/>
    <property type="match status" value="1"/>
</dbReference>
<dbReference type="InterPro" id="IPR011701">
    <property type="entry name" value="MFS"/>
</dbReference>
<dbReference type="GO" id="GO:0035435">
    <property type="term" value="P:phosphate ion transmembrane transport"/>
    <property type="evidence" value="ECO:0007669"/>
    <property type="project" value="TreeGrafter"/>
</dbReference>
<dbReference type="PIRSF" id="PIRSF002808">
    <property type="entry name" value="Hexose_phosphate_transp"/>
    <property type="match status" value="1"/>
</dbReference>
<dbReference type="PROSITE" id="PS50850">
    <property type="entry name" value="MFS"/>
    <property type="match status" value="1"/>
</dbReference>
<keyword evidence="4 5" id="KW-0472">Membrane</keyword>